<reference evidence="1" key="1">
    <citation type="journal article" date="2008" name="BMC Genomics">
        <title>A conifer genomics resource of 200,000 spruce (Picea spp.) ESTs and 6,464 high-quality, sequence-finished full-length cDNAs for Sitka spruce (Picea sitchensis).</title>
        <authorList>
            <person name="Ralph S.G."/>
            <person name="Chun H.J."/>
            <person name="Kolosova N."/>
            <person name="Cooper D."/>
            <person name="Oddy C."/>
            <person name="Ritland C.E."/>
            <person name="Kirkpatrick R."/>
            <person name="Moore R."/>
            <person name="Barber S."/>
            <person name="Holt R.A."/>
            <person name="Jones S.J."/>
            <person name="Marra M.A."/>
            <person name="Douglas C.J."/>
            <person name="Ritland K."/>
            <person name="Bohlmann J."/>
        </authorList>
    </citation>
    <scope>NUCLEOTIDE SEQUENCE</scope>
    <source>
        <tissue evidence="1">Bark</tissue>
    </source>
</reference>
<evidence type="ECO:0000313" key="1">
    <source>
        <dbReference type="EMBL" id="ABK27060.1"/>
    </source>
</evidence>
<dbReference type="AlphaFoldDB" id="A9P2E9"/>
<organism evidence="1">
    <name type="scientific">Picea sitchensis</name>
    <name type="common">Sitka spruce</name>
    <name type="synonym">Pinus sitchensis</name>
    <dbReference type="NCBI Taxonomy" id="3332"/>
    <lineage>
        <taxon>Eukaryota</taxon>
        <taxon>Viridiplantae</taxon>
        <taxon>Streptophyta</taxon>
        <taxon>Embryophyta</taxon>
        <taxon>Tracheophyta</taxon>
        <taxon>Spermatophyta</taxon>
        <taxon>Pinopsida</taxon>
        <taxon>Pinidae</taxon>
        <taxon>Conifers I</taxon>
        <taxon>Pinales</taxon>
        <taxon>Pinaceae</taxon>
        <taxon>Picea</taxon>
    </lineage>
</organism>
<protein>
    <submittedName>
        <fullName evidence="1">Uncharacterized protein</fullName>
    </submittedName>
</protein>
<sequence>MSAPQSIADSEFNLEDTSVGSTSLQNSGMLSRQQLFHLFHLFKHEIDKPAVKKRIEDAVRDKQEAVAVTTEIQEELLLKMGIDPHFGIACLGKVNTVYENDGELMVQFYDFVNQEEMACDEAELGPDAYSEKVQYQQKLQEQQLMMLRQMRELSLEDQRSILKALHEEMEQGNYENVSAVMTHEQIQALINRK</sequence>
<proteinExistence type="evidence at transcript level"/>
<accession>A9P2E9</accession>
<name>A9P2E9_PICSI</name>
<dbReference type="PANTHER" id="PTHR36763:SF1">
    <property type="entry name" value="EXPRESSED PROTEIN"/>
    <property type="match status" value="1"/>
</dbReference>
<dbReference type="PANTHER" id="PTHR36763">
    <property type="entry name" value="EXPRESSED PROTEIN"/>
    <property type="match status" value="1"/>
</dbReference>
<dbReference type="EMBL" id="EF087827">
    <property type="protein sequence ID" value="ABK27060.1"/>
    <property type="molecule type" value="mRNA"/>
</dbReference>